<feature type="region of interest" description="Disordered" evidence="1">
    <location>
        <begin position="23"/>
        <end position="55"/>
    </location>
</feature>
<evidence type="ECO:0000313" key="3">
    <source>
        <dbReference type="Proteomes" id="UP001151760"/>
    </source>
</evidence>
<feature type="compositionally biased region" description="Basic and acidic residues" evidence="1">
    <location>
        <begin position="37"/>
        <end position="48"/>
    </location>
</feature>
<protein>
    <recommendedName>
        <fullName evidence="4">Reverse transcriptase domain-containing protein</fullName>
    </recommendedName>
</protein>
<sequence>MSLELSRYFADRVTRMVTEMMQRGGRPPRLGHRKGHQKTDNYGRRDHYQPYVPPRAHDLRYDTHMHDNRRHDNRRQEVNHLRLESLTKLPSKVPATELQLQIPPCPPTVAPPKKENLDRYCDYDGEKGHYTNDCYHLKRQLEAVLVSRKLNHLVKDVRQRGNNRGRQPGNNNGKGRVINMILEGDEDRKRKS</sequence>
<feature type="compositionally biased region" description="Low complexity" evidence="1">
    <location>
        <begin position="160"/>
        <end position="176"/>
    </location>
</feature>
<dbReference type="Proteomes" id="UP001151760">
    <property type="component" value="Unassembled WGS sequence"/>
</dbReference>
<accession>A0ABQ5B2K9</accession>
<reference evidence="2" key="2">
    <citation type="submission" date="2022-01" db="EMBL/GenBank/DDBJ databases">
        <authorList>
            <person name="Yamashiro T."/>
            <person name="Shiraishi A."/>
            <person name="Satake H."/>
            <person name="Nakayama K."/>
        </authorList>
    </citation>
    <scope>NUCLEOTIDE SEQUENCE</scope>
</reference>
<evidence type="ECO:0000256" key="1">
    <source>
        <dbReference type="SAM" id="MobiDB-lite"/>
    </source>
</evidence>
<feature type="region of interest" description="Disordered" evidence="1">
    <location>
        <begin position="156"/>
        <end position="192"/>
    </location>
</feature>
<comment type="caution">
    <text evidence="2">The sequence shown here is derived from an EMBL/GenBank/DDBJ whole genome shotgun (WGS) entry which is preliminary data.</text>
</comment>
<evidence type="ECO:0008006" key="4">
    <source>
        <dbReference type="Google" id="ProtNLM"/>
    </source>
</evidence>
<keyword evidence="3" id="KW-1185">Reference proteome</keyword>
<proteinExistence type="predicted"/>
<evidence type="ECO:0000313" key="2">
    <source>
        <dbReference type="EMBL" id="GJT09141.1"/>
    </source>
</evidence>
<gene>
    <name evidence="2" type="ORF">Tco_0843603</name>
</gene>
<organism evidence="2 3">
    <name type="scientific">Tanacetum coccineum</name>
    <dbReference type="NCBI Taxonomy" id="301880"/>
    <lineage>
        <taxon>Eukaryota</taxon>
        <taxon>Viridiplantae</taxon>
        <taxon>Streptophyta</taxon>
        <taxon>Embryophyta</taxon>
        <taxon>Tracheophyta</taxon>
        <taxon>Spermatophyta</taxon>
        <taxon>Magnoliopsida</taxon>
        <taxon>eudicotyledons</taxon>
        <taxon>Gunneridae</taxon>
        <taxon>Pentapetalae</taxon>
        <taxon>asterids</taxon>
        <taxon>campanulids</taxon>
        <taxon>Asterales</taxon>
        <taxon>Asteraceae</taxon>
        <taxon>Asteroideae</taxon>
        <taxon>Anthemideae</taxon>
        <taxon>Anthemidinae</taxon>
        <taxon>Tanacetum</taxon>
    </lineage>
</organism>
<reference evidence="2" key="1">
    <citation type="journal article" date="2022" name="Int. J. Mol. Sci.">
        <title>Draft Genome of Tanacetum Coccineum: Genomic Comparison of Closely Related Tanacetum-Family Plants.</title>
        <authorList>
            <person name="Yamashiro T."/>
            <person name="Shiraishi A."/>
            <person name="Nakayama K."/>
            <person name="Satake H."/>
        </authorList>
    </citation>
    <scope>NUCLEOTIDE SEQUENCE</scope>
</reference>
<name>A0ABQ5B2K9_9ASTR</name>
<dbReference type="EMBL" id="BQNB010012885">
    <property type="protein sequence ID" value="GJT09141.1"/>
    <property type="molecule type" value="Genomic_DNA"/>
</dbReference>